<evidence type="ECO:0000313" key="11">
    <source>
        <dbReference type="Proteomes" id="UP000063965"/>
    </source>
</evidence>
<comment type="similarity">
    <text evidence="7">Belongs to the OMP decarboxylase family. Type 1 subfamily.</text>
</comment>
<dbReference type="RefSeq" id="WP_048875162.1">
    <property type="nucleotide sequence ID" value="NZ_CP011126.1"/>
</dbReference>
<comment type="catalytic activity">
    <reaction evidence="6 7 8">
        <text>orotidine 5'-phosphate + H(+) = UMP + CO2</text>
        <dbReference type="Rhea" id="RHEA:11596"/>
        <dbReference type="ChEBI" id="CHEBI:15378"/>
        <dbReference type="ChEBI" id="CHEBI:16526"/>
        <dbReference type="ChEBI" id="CHEBI:57538"/>
        <dbReference type="ChEBI" id="CHEBI:57865"/>
        <dbReference type="EC" id="4.1.1.23"/>
    </reaction>
</comment>
<dbReference type="PROSITE" id="PS00156">
    <property type="entry name" value="OMPDECASE"/>
    <property type="match status" value="1"/>
</dbReference>
<dbReference type="PANTHER" id="PTHR32119">
    <property type="entry name" value="OROTIDINE 5'-PHOSPHATE DECARBOXYLASE"/>
    <property type="match status" value="1"/>
</dbReference>
<keyword evidence="4 7" id="KW-0665">Pyrimidine biosynthesis</keyword>
<dbReference type="SMART" id="SM00934">
    <property type="entry name" value="OMPdecase"/>
    <property type="match status" value="1"/>
</dbReference>
<dbReference type="EMBL" id="CP011126">
    <property type="protein sequence ID" value="AKQ33571.1"/>
    <property type="molecule type" value="Genomic_DNA"/>
</dbReference>
<feature type="binding site" evidence="7">
    <location>
        <position position="215"/>
    </location>
    <ligand>
        <name>substrate</name>
    </ligand>
</feature>
<evidence type="ECO:0000256" key="7">
    <source>
        <dbReference type="HAMAP-Rule" id="MF_01200"/>
    </source>
</evidence>
<dbReference type="InterPro" id="IPR001754">
    <property type="entry name" value="OMPdeCOase_dom"/>
</dbReference>
<organism evidence="10 11">
    <name type="scientific">Candidatus Coxiella mudrowiae</name>
    <dbReference type="NCBI Taxonomy" id="2054173"/>
    <lineage>
        <taxon>Bacteria</taxon>
        <taxon>Pseudomonadati</taxon>
        <taxon>Pseudomonadota</taxon>
        <taxon>Gammaproteobacteria</taxon>
        <taxon>Legionellales</taxon>
        <taxon>Coxiellaceae</taxon>
        <taxon>Coxiella</taxon>
    </lineage>
</organism>
<evidence type="ECO:0000256" key="3">
    <source>
        <dbReference type="ARBA" id="ARBA00022793"/>
    </source>
</evidence>
<comment type="pathway">
    <text evidence="2 7 8">Pyrimidine metabolism; UMP biosynthesis via de novo pathway; UMP from orotate: step 2/2.</text>
</comment>
<evidence type="ECO:0000256" key="4">
    <source>
        <dbReference type="ARBA" id="ARBA00022975"/>
    </source>
</evidence>
<feature type="binding site" evidence="7">
    <location>
        <position position="185"/>
    </location>
    <ligand>
        <name>substrate</name>
    </ligand>
</feature>
<feature type="domain" description="Orotidine 5'-phosphate decarboxylase" evidence="9">
    <location>
        <begin position="8"/>
        <end position="230"/>
    </location>
</feature>
<dbReference type="Proteomes" id="UP000063965">
    <property type="component" value="Chromosome"/>
</dbReference>
<dbReference type="NCBIfam" id="NF001273">
    <property type="entry name" value="PRK00230.1"/>
    <property type="match status" value="1"/>
</dbReference>
<dbReference type="CDD" id="cd04725">
    <property type="entry name" value="OMP_decarboxylase_like"/>
    <property type="match status" value="1"/>
</dbReference>
<dbReference type="Pfam" id="PF00215">
    <property type="entry name" value="OMPdecase"/>
    <property type="match status" value="1"/>
</dbReference>
<evidence type="ECO:0000256" key="2">
    <source>
        <dbReference type="ARBA" id="ARBA00004861"/>
    </source>
</evidence>
<evidence type="ECO:0000259" key="9">
    <source>
        <dbReference type="SMART" id="SM00934"/>
    </source>
</evidence>
<dbReference type="Gene3D" id="3.20.20.70">
    <property type="entry name" value="Aldolase class I"/>
    <property type="match status" value="1"/>
</dbReference>
<sequence length="238" mass="26198">MEKKAEPKIIVSIDADTRDQAYEEVSSLDPQLCHLKIGNILFTRYGPSLVEELMHKGYQIFLDLKFHDIPQTVIGACRAAALLGVWMINIHILGGRTMLETVVDSLQNVAIAKKPLLIGVTVLTSLDSNDLKTLGINDDLSVVVSRMAMLAKESGLNGVVCSAHEVSALRKQLGSNFLLVTPGIRLAMDQKNDQKRTITPEAAIKAGSNYLVIGRPITQSRNRRETLQRITNSIKKVI</sequence>
<dbReference type="InterPro" id="IPR011060">
    <property type="entry name" value="RibuloseP-bd_barrel"/>
</dbReference>
<dbReference type="HAMAP" id="MF_01200_B">
    <property type="entry name" value="OMPdecase_type1_B"/>
    <property type="match status" value="1"/>
</dbReference>
<evidence type="ECO:0000313" key="10">
    <source>
        <dbReference type="EMBL" id="AKQ33571.1"/>
    </source>
</evidence>
<gene>
    <name evidence="7 10" type="primary">pyrF</name>
    <name evidence="10" type="ORF">CleRT_07510</name>
</gene>
<evidence type="ECO:0000256" key="8">
    <source>
        <dbReference type="RuleBase" id="RU000512"/>
    </source>
</evidence>
<feature type="binding site" evidence="7">
    <location>
        <position position="36"/>
    </location>
    <ligand>
        <name>substrate</name>
    </ligand>
</feature>
<evidence type="ECO:0000256" key="5">
    <source>
        <dbReference type="ARBA" id="ARBA00023239"/>
    </source>
</evidence>
<feature type="binding site" evidence="7">
    <location>
        <begin position="63"/>
        <end position="72"/>
    </location>
    <ligand>
        <name>substrate</name>
    </ligand>
</feature>
<dbReference type="InterPro" id="IPR014732">
    <property type="entry name" value="OMPdecase"/>
</dbReference>
<feature type="binding site" evidence="7">
    <location>
        <position position="194"/>
    </location>
    <ligand>
        <name>substrate</name>
    </ligand>
</feature>
<reference evidence="10 11" key="1">
    <citation type="journal article" date="2015" name="Genome Biol. Evol.">
        <title>Distinctive Genome Reduction Rates Revealed by Genomic Analyses of Two Coxiella-Like Endosymbionts in Ticks.</title>
        <authorList>
            <person name="Gottlieb Y."/>
            <person name="Lalzar I."/>
            <person name="Klasson L."/>
        </authorList>
    </citation>
    <scope>NUCLEOTIDE SEQUENCE [LARGE SCALE GENOMIC DNA]</scope>
    <source>
        <strain evidence="10 11">CRt</strain>
    </source>
</reference>
<keyword evidence="3 7" id="KW-0210">Decarboxylase</keyword>
<feature type="active site" description="Proton donor" evidence="7">
    <location>
        <position position="65"/>
    </location>
</feature>
<dbReference type="NCBIfam" id="TIGR01740">
    <property type="entry name" value="pyrF"/>
    <property type="match status" value="1"/>
</dbReference>
<keyword evidence="11" id="KW-1185">Reference proteome</keyword>
<keyword evidence="5 7" id="KW-0456">Lyase</keyword>
<dbReference type="SUPFAM" id="SSF51366">
    <property type="entry name" value="Ribulose-phoshate binding barrel"/>
    <property type="match status" value="1"/>
</dbReference>
<accession>A0ABN4HQT3</accession>
<evidence type="ECO:0000256" key="6">
    <source>
        <dbReference type="ARBA" id="ARBA00049157"/>
    </source>
</evidence>
<name>A0ABN4HQT3_9COXI</name>
<comment type="function">
    <text evidence="1 7">Catalyzes the decarboxylation of orotidine 5'-monophosphate (OMP) to uridine 5'-monophosphate (UMP).</text>
</comment>
<dbReference type="InterPro" id="IPR013785">
    <property type="entry name" value="Aldolase_TIM"/>
</dbReference>
<comment type="subunit">
    <text evidence="7">Homodimer.</text>
</comment>
<dbReference type="InterPro" id="IPR047596">
    <property type="entry name" value="OMPdecase_bac"/>
</dbReference>
<feature type="binding site" evidence="7">
    <location>
        <position position="124"/>
    </location>
    <ligand>
        <name>substrate</name>
    </ligand>
</feature>
<evidence type="ECO:0000256" key="1">
    <source>
        <dbReference type="ARBA" id="ARBA00002356"/>
    </source>
</evidence>
<dbReference type="PANTHER" id="PTHR32119:SF2">
    <property type="entry name" value="OROTIDINE 5'-PHOSPHATE DECARBOXYLASE"/>
    <property type="match status" value="1"/>
</dbReference>
<proteinExistence type="inferred from homology"/>
<dbReference type="InterPro" id="IPR018089">
    <property type="entry name" value="OMPdecase_AS"/>
</dbReference>
<feature type="binding site" evidence="7">
    <location>
        <position position="14"/>
    </location>
    <ligand>
        <name>substrate</name>
    </ligand>
</feature>
<dbReference type="EC" id="4.1.1.23" evidence="7"/>
<feature type="binding site" evidence="7">
    <location>
        <position position="214"/>
    </location>
    <ligand>
        <name>substrate</name>
    </ligand>
</feature>
<protein>
    <recommendedName>
        <fullName evidence="7">Orotidine 5'-phosphate decarboxylase</fullName>
        <ecNumber evidence="7">4.1.1.23</ecNumber>
    </recommendedName>
    <alternativeName>
        <fullName evidence="7">OMP decarboxylase</fullName>
        <shortName evidence="7">OMPDCase</shortName>
        <shortName evidence="7">OMPdecase</shortName>
    </alternativeName>
</protein>